<dbReference type="Gene3D" id="3.30.70.1730">
    <property type="match status" value="1"/>
</dbReference>
<dbReference type="PANTHER" id="PTHR11560">
    <property type="entry name" value="39S RIBOSOMAL PROTEIN L10, MITOCHONDRIAL"/>
    <property type="match status" value="1"/>
</dbReference>
<dbReference type="Proteomes" id="UP000095283">
    <property type="component" value="Unplaced"/>
</dbReference>
<protein>
    <recommendedName>
        <fullName evidence="2">Large ribosomal subunit protein uL10m</fullName>
    </recommendedName>
    <alternativeName>
        <fullName evidence="3">39S ribosomal protein L10, mitochondrial</fullName>
    </alternativeName>
</protein>
<evidence type="ECO:0000256" key="1">
    <source>
        <dbReference type="ARBA" id="ARBA00008889"/>
    </source>
</evidence>
<dbReference type="InterPro" id="IPR047865">
    <property type="entry name" value="Ribosomal_uL10_bac_type"/>
</dbReference>
<dbReference type="SUPFAM" id="SSF160369">
    <property type="entry name" value="Ribosomal protein L10-like"/>
    <property type="match status" value="1"/>
</dbReference>
<evidence type="ECO:0000313" key="4">
    <source>
        <dbReference type="Proteomes" id="UP000095283"/>
    </source>
</evidence>
<name>A0A1I7X236_HETBA</name>
<accession>A0A1I7X236</accession>
<dbReference type="WBParaSite" id="Hba_11635">
    <property type="protein sequence ID" value="Hba_11635"/>
    <property type="gene ID" value="Hba_11635"/>
</dbReference>
<sequence length="180" mass="20212">MLSKHQPSAFVASQSIHSFLVRTRREYSVEYAVFGGFKQEEFRVLAVCQFLPVQGRSLSLAKNQLIFYLNIFLETPISSLNVTLIGSNAFLFGKELTAIKTIVTETDKLNWIVPLVFMVDSRVLSMADARHLSKLTSLDDMRAETVQLLSTQICQLPLNLNNQTGQLTTILSHLCSRSTV</sequence>
<evidence type="ECO:0000256" key="2">
    <source>
        <dbReference type="ARBA" id="ARBA00035707"/>
    </source>
</evidence>
<dbReference type="AlphaFoldDB" id="A0A1I7X236"/>
<evidence type="ECO:0000313" key="5">
    <source>
        <dbReference type="WBParaSite" id="Hba_11635"/>
    </source>
</evidence>
<organism evidence="4 5">
    <name type="scientific">Heterorhabditis bacteriophora</name>
    <name type="common">Entomopathogenic nematode worm</name>
    <dbReference type="NCBI Taxonomy" id="37862"/>
    <lineage>
        <taxon>Eukaryota</taxon>
        <taxon>Metazoa</taxon>
        <taxon>Ecdysozoa</taxon>
        <taxon>Nematoda</taxon>
        <taxon>Chromadorea</taxon>
        <taxon>Rhabditida</taxon>
        <taxon>Rhabditina</taxon>
        <taxon>Rhabditomorpha</taxon>
        <taxon>Strongyloidea</taxon>
        <taxon>Heterorhabditidae</taxon>
        <taxon>Heterorhabditis</taxon>
    </lineage>
</organism>
<keyword evidence="4" id="KW-1185">Reference proteome</keyword>
<comment type="similarity">
    <text evidence="1">Belongs to the universal ribosomal protein uL10 family.</text>
</comment>
<reference evidence="5" key="1">
    <citation type="submission" date="2016-11" db="UniProtKB">
        <authorList>
            <consortium name="WormBaseParasite"/>
        </authorList>
    </citation>
    <scope>IDENTIFICATION</scope>
</reference>
<dbReference type="InterPro" id="IPR043141">
    <property type="entry name" value="Ribosomal_uL10-like_sf"/>
</dbReference>
<evidence type="ECO:0000256" key="3">
    <source>
        <dbReference type="ARBA" id="ARBA00035716"/>
    </source>
</evidence>
<proteinExistence type="inferred from homology"/>